<organism evidence="1 2">
    <name type="scientific">Candidatus Zambryskibacteria bacterium CG_4_9_14_3_um_filter_40_16</name>
    <dbReference type="NCBI Taxonomy" id="1975111"/>
    <lineage>
        <taxon>Bacteria</taxon>
        <taxon>Candidatus Zambryskiibacteriota</taxon>
    </lineage>
</organism>
<dbReference type="AlphaFoldDB" id="A0A2M7WUS6"/>
<reference evidence="2" key="1">
    <citation type="submission" date="2017-09" db="EMBL/GenBank/DDBJ databases">
        <title>Depth-based differentiation of microbial function through sediment-hosted aquifers and enrichment of novel symbionts in the deep terrestrial subsurface.</title>
        <authorList>
            <person name="Probst A.J."/>
            <person name="Ladd B."/>
            <person name="Jarett J.K."/>
            <person name="Geller-Mcgrath D.E."/>
            <person name="Sieber C.M.K."/>
            <person name="Emerson J.B."/>
            <person name="Anantharaman K."/>
            <person name="Thomas B.C."/>
            <person name="Malmstrom R."/>
            <person name="Stieglmeier M."/>
            <person name="Klingl A."/>
            <person name="Woyke T."/>
            <person name="Ryan C.M."/>
            <person name="Banfield J.F."/>
        </authorList>
    </citation>
    <scope>NUCLEOTIDE SEQUENCE [LARGE SCALE GENOMIC DNA]</scope>
</reference>
<dbReference type="Proteomes" id="UP000231487">
    <property type="component" value="Unassembled WGS sequence"/>
</dbReference>
<evidence type="ECO:0000313" key="2">
    <source>
        <dbReference type="Proteomes" id="UP000231487"/>
    </source>
</evidence>
<gene>
    <name evidence="1" type="ORF">CO184_00940</name>
</gene>
<accession>A0A2M7WUS6</accession>
<comment type="caution">
    <text evidence="1">The sequence shown here is derived from an EMBL/GenBank/DDBJ whole genome shotgun (WGS) entry which is preliminary data.</text>
</comment>
<dbReference type="EMBL" id="PFXE01000017">
    <property type="protein sequence ID" value="PJA33851.1"/>
    <property type="molecule type" value="Genomic_DNA"/>
</dbReference>
<name>A0A2M7WUS6_9BACT</name>
<proteinExistence type="predicted"/>
<protein>
    <submittedName>
        <fullName evidence="1">Uncharacterized protein</fullName>
    </submittedName>
</protein>
<evidence type="ECO:0000313" key="1">
    <source>
        <dbReference type="EMBL" id="PJA33851.1"/>
    </source>
</evidence>
<sequence length="71" mass="7845">MSVMKDNGIDPRKAGYKIVQESYHKKGSEKLRFSVNDSFRTLSDGTVKITGKIGTITIRTIREGVGDREGA</sequence>